<gene>
    <name evidence="1" type="ORF">FTV88_0281</name>
</gene>
<accession>A0A5Q2N290</accession>
<organism evidence="1 2">
    <name type="scientific">Heliorestis convoluta</name>
    <dbReference type="NCBI Taxonomy" id="356322"/>
    <lineage>
        <taxon>Bacteria</taxon>
        <taxon>Bacillati</taxon>
        <taxon>Bacillota</taxon>
        <taxon>Clostridia</taxon>
        <taxon>Eubacteriales</taxon>
        <taxon>Heliobacteriaceae</taxon>
        <taxon>Heliorestis</taxon>
    </lineage>
</organism>
<name>A0A5Q2N290_9FIRM</name>
<dbReference type="Proteomes" id="UP000366051">
    <property type="component" value="Chromosome"/>
</dbReference>
<dbReference type="EMBL" id="CP045875">
    <property type="protein sequence ID" value="QGG46460.1"/>
    <property type="molecule type" value="Genomic_DNA"/>
</dbReference>
<dbReference type="AlphaFoldDB" id="A0A5Q2N290"/>
<reference evidence="2" key="1">
    <citation type="submission" date="2019-11" db="EMBL/GenBank/DDBJ databases">
        <title>Genome sequence of Heliorestis convoluta strain HH, an alkaliphilic and minimalistic phototrophic bacterium from a soda lake in Egypt.</title>
        <authorList>
            <person name="Dewey E.D."/>
            <person name="Stokes L.M."/>
            <person name="Burchell B.M."/>
            <person name="Shaffer K.N."/>
            <person name="Huntington A.M."/>
            <person name="Baker J.M."/>
            <person name="Nadendla S."/>
            <person name="Giglio M.G."/>
            <person name="Touchman J.W."/>
            <person name="Blankenship R.E."/>
            <person name="Madigan M.T."/>
            <person name="Sattley W.M."/>
        </authorList>
    </citation>
    <scope>NUCLEOTIDE SEQUENCE [LARGE SCALE GENOMIC DNA]</scope>
    <source>
        <strain evidence="2">HH</strain>
    </source>
</reference>
<evidence type="ECO:0000313" key="1">
    <source>
        <dbReference type="EMBL" id="QGG46460.1"/>
    </source>
</evidence>
<dbReference type="KEGG" id="hcv:FTV88_0281"/>
<sequence length="39" mass="4645">MHNKNSPWIIYTERAVFVFASIYLDDEIISSLTLFVFYT</sequence>
<evidence type="ECO:0000313" key="2">
    <source>
        <dbReference type="Proteomes" id="UP000366051"/>
    </source>
</evidence>
<keyword evidence="2" id="KW-1185">Reference proteome</keyword>
<proteinExistence type="predicted"/>
<protein>
    <submittedName>
        <fullName evidence="1">Uncharacterized protein</fullName>
    </submittedName>
</protein>